<dbReference type="InterPro" id="IPR011335">
    <property type="entry name" value="Restrct_endonuc-II-like"/>
</dbReference>
<dbReference type="Pfam" id="PF02021">
    <property type="entry name" value="UPF0102"/>
    <property type="match status" value="1"/>
</dbReference>
<dbReference type="HAMAP" id="MF_00048">
    <property type="entry name" value="UPF0102"/>
    <property type="match status" value="1"/>
</dbReference>
<protein>
    <recommendedName>
        <fullName evidence="2">UPF0102 protein A3A21_03955</fullName>
    </recommendedName>
</protein>
<dbReference type="Proteomes" id="UP000176996">
    <property type="component" value="Unassembled WGS sequence"/>
</dbReference>
<gene>
    <name evidence="3" type="ORF">A3A21_03955</name>
</gene>
<dbReference type="EMBL" id="MFKK01000013">
    <property type="protein sequence ID" value="OGG41281.1"/>
    <property type="molecule type" value="Genomic_DNA"/>
</dbReference>
<comment type="caution">
    <text evidence="3">The sequence shown here is derived from an EMBL/GenBank/DDBJ whole genome shotgun (WGS) entry which is preliminary data.</text>
</comment>
<dbReference type="AlphaFoldDB" id="A0A1F6BWH9"/>
<accession>A0A1F6BWH9</accession>
<dbReference type="InterPro" id="IPR011856">
    <property type="entry name" value="tRNA_endonuc-like_dom_sf"/>
</dbReference>
<evidence type="ECO:0000313" key="4">
    <source>
        <dbReference type="Proteomes" id="UP000176996"/>
    </source>
</evidence>
<dbReference type="CDD" id="cd20736">
    <property type="entry name" value="PoNe_Nuclease"/>
    <property type="match status" value="1"/>
</dbReference>
<dbReference type="SUPFAM" id="SSF52980">
    <property type="entry name" value="Restriction endonuclease-like"/>
    <property type="match status" value="1"/>
</dbReference>
<dbReference type="PANTHER" id="PTHR34039">
    <property type="entry name" value="UPF0102 PROTEIN YRAN"/>
    <property type="match status" value="1"/>
</dbReference>
<dbReference type="InterPro" id="IPR003509">
    <property type="entry name" value="UPF0102_YraN-like"/>
</dbReference>
<evidence type="ECO:0000313" key="3">
    <source>
        <dbReference type="EMBL" id="OGG41281.1"/>
    </source>
</evidence>
<evidence type="ECO:0000256" key="1">
    <source>
        <dbReference type="ARBA" id="ARBA00006738"/>
    </source>
</evidence>
<proteinExistence type="inferred from homology"/>
<organism evidence="3 4">
    <name type="scientific">Candidatus Jorgensenbacteria bacterium RIFCSPLOWO2_01_FULL_45_25b</name>
    <dbReference type="NCBI Taxonomy" id="1798471"/>
    <lineage>
        <taxon>Bacteria</taxon>
        <taxon>Candidatus Joergenseniibacteriota</taxon>
    </lineage>
</organism>
<dbReference type="Gene3D" id="3.40.1350.10">
    <property type="match status" value="1"/>
</dbReference>
<dbReference type="PANTHER" id="PTHR34039:SF1">
    <property type="entry name" value="UPF0102 PROTEIN YRAN"/>
    <property type="match status" value="1"/>
</dbReference>
<comment type="similarity">
    <text evidence="1 2">Belongs to the UPF0102 family.</text>
</comment>
<dbReference type="GO" id="GO:0003676">
    <property type="term" value="F:nucleic acid binding"/>
    <property type="evidence" value="ECO:0007669"/>
    <property type="project" value="InterPro"/>
</dbReference>
<evidence type="ECO:0000256" key="2">
    <source>
        <dbReference type="HAMAP-Rule" id="MF_00048"/>
    </source>
</evidence>
<reference evidence="3 4" key="1">
    <citation type="journal article" date="2016" name="Nat. Commun.">
        <title>Thousands of microbial genomes shed light on interconnected biogeochemical processes in an aquifer system.</title>
        <authorList>
            <person name="Anantharaman K."/>
            <person name="Brown C.T."/>
            <person name="Hug L.A."/>
            <person name="Sharon I."/>
            <person name="Castelle C.J."/>
            <person name="Probst A.J."/>
            <person name="Thomas B.C."/>
            <person name="Singh A."/>
            <person name="Wilkins M.J."/>
            <person name="Karaoz U."/>
            <person name="Brodie E.L."/>
            <person name="Williams K.H."/>
            <person name="Hubbard S.S."/>
            <person name="Banfield J.F."/>
        </authorList>
    </citation>
    <scope>NUCLEOTIDE SEQUENCE [LARGE SCALE GENOMIC DNA]</scope>
</reference>
<sequence length="127" mass="14555">MTEKFDVGMLGEDIACNYLRSCGYKVLERNVRFPFGEIDIIAQHKNKTLVFVEVKTMNCLSFVNSLKPEDQMTAAKQKKFRRVALAYVASHSQLVRDDKGFQLDVLAIDLFPDGRHEVRHYENAVGE</sequence>
<name>A0A1F6BWH9_9BACT</name>